<evidence type="ECO:0000313" key="1">
    <source>
        <dbReference type="EMBL" id="VEL31448.1"/>
    </source>
</evidence>
<comment type="caution">
    <text evidence="1">The sequence shown here is derived from an EMBL/GenBank/DDBJ whole genome shotgun (WGS) entry which is preliminary data.</text>
</comment>
<dbReference type="EMBL" id="CAAALY010122495">
    <property type="protein sequence ID" value="VEL31448.1"/>
    <property type="molecule type" value="Genomic_DNA"/>
</dbReference>
<reference evidence="1" key="1">
    <citation type="submission" date="2018-11" db="EMBL/GenBank/DDBJ databases">
        <authorList>
            <consortium name="Pathogen Informatics"/>
        </authorList>
    </citation>
    <scope>NUCLEOTIDE SEQUENCE</scope>
</reference>
<dbReference type="Proteomes" id="UP000784294">
    <property type="component" value="Unassembled WGS sequence"/>
</dbReference>
<organism evidence="1 2">
    <name type="scientific">Protopolystoma xenopodis</name>
    <dbReference type="NCBI Taxonomy" id="117903"/>
    <lineage>
        <taxon>Eukaryota</taxon>
        <taxon>Metazoa</taxon>
        <taxon>Spiralia</taxon>
        <taxon>Lophotrochozoa</taxon>
        <taxon>Platyhelminthes</taxon>
        <taxon>Monogenea</taxon>
        <taxon>Polyopisthocotylea</taxon>
        <taxon>Polystomatidea</taxon>
        <taxon>Polystomatidae</taxon>
        <taxon>Protopolystoma</taxon>
    </lineage>
</organism>
<proteinExistence type="predicted"/>
<gene>
    <name evidence="1" type="ORF">PXEA_LOCUS24888</name>
</gene>
<keyword evidence="2" id="KW-1185">Reference proteome</keyword>
<evidence type="ECO:0000313" key="2">
    <source>
        <dbReference type="Proteomes" id="UP000784294"/>
    </source>
</evidence>
<dbReference type="AlphaFoldDB" id="A0A448X9D8"/>
<accession>A0A448X9D8</accession>
<sequence length="93" mass="10717">MPHYSYVNLASTSLFDEDGSERFGDGMNTDNHIEEEVDEPSLIQKLSGYAHTHIDSDSLWQPLRLPYSSQPLIKRFRSQQYRLEQQPSQKSSG</sequence>
<name>A0A448X9D8_9PLAT</name>
<protein>
    <submittedName>
        <fullName evidence="1">Uncharacterized protein</fullName>
    </submittedName>
</protein>